<dbReference type="InterPro" id="IPR016208">
    <property type="entry name" value="Ald_Oxase/xanthine_DH-like"/>
</dbReference>
<dbReference type="EMBL" id="GECU01001834">
    <property type="protein sequence ID" value="JAT05873.1"/>
    <property type="molecule type" value="Transcribed_RNA"/>
</dbReference>
<feature type="non-terminal residue" evidence="2">
    <location>
        <position position="106"/>
    </location>
</feature>
<organism evidence="2">
    <name type="scientific">Homalodisca liturata</name>
    <dbReference type="NCBI Taxonomy" id="320908"/>
    <lineage>
        <taxon>Eukaryota</taxon>
        <taxon>Metazoa</taxon>
        <taxon>Ecdysozoa</taxon>
        <taxon>Arthropoda</taxon>
        <taxon>Hexapoda</taxon>
        <taxon>Insecta</taxon>
        <taxon>Pterygota</taxon>
        <taxon>Neoptera</taxon>
        <taxon>Paraneoptera</taxon>
        <taxon>Hemiptera</taxon>
        <taxon>Auchenorrhyncha</taxon>
        <taxon>Membracoidea</taxon>
        <taxon>Cicadellidae</taxon>
        <taxon>Cicadellinae</taxon>
        <taxon>Proconiini</taxon>
        <taxon>Homalodisca</taxon>
    </lineage>
</organism>
<dbReference type="PANTHER" id="PTHR11908:SF132">
    <property type="entry name" value="ALDEHYDE OXIDASE 1-RELATED"/>
    <property type="match status" value="1"/>
</dbReference>
<proteinExistence type="predicted"/>
<dbReference type="PANTHER" id="PTHR11908">
    <property type="entry name" value="XANTHINE DEHYDROGENASE"/>
    <property type="match status" value="1"/>
</dbReference>
<evidence type="ECO:0000313" key="2">
    <source>
        <dbReference type="EMBL" id="JAT05873.1"/>
    </source>
</evidence>
<reference evidence="2" key="1">
    <citation type="submission" date="2015-11" db="EMBL/GenBank/DDBJ databases">
        <title>De novo transcriptome assembly of four potential Pierce s Disease insect vectors from Arizona vineyards.</title>
        <authorList>
            <person name="Tassone E.E."/>
        </authorList>
    </citation>
    <scope>NUCLEOTIDE SEQUENCE</scope>
</reference>
<dbReference type="AlphaFoldDB" id="A0A1B6K338"/>
<accession>A0A1B6K338</accession>
<dbReference type="Gene3D" id="3.30.365.10">
    <property type="entry name" value="Aldehyde oxidase/xanthine dehydrogenase, molybdopterin binding domain"/>
    <property type="match status" value="2"/>
</dbReference>
<protein>
    <submittedName>
        <fullName evidence="2">Uncharacterized protein</fullName>
    </submittedName>
</protein>
<dbReference type="GO" id="GO:0005506">
    <property type="term" value="F:iron ion binding"/>
    <property type="evidence" value="ECO:0007669"/>
    <property type="project" value="InterPro"/>
</dbReference>
<sequence length="106" mass="11952">STTTFVRAPTSVSAVAAVEHIMEHIAFTVKKDPAVVRTNNTEANNTIPEYVAEVESRADYNSRLQYCRDFNATNQWKKRGISMVPVRFEMDFGAGQHALLSIYRVD</sequence>
<name>A0A1B6K338_9HEMI</name>
<dbReference type="GO" id="GO:0016491">
    <property type="term" value="F:oxidoreductase activity"/>
    <property type="evidence" value="ECO:0007669"/>
    <property type="project" value="InterPro"/>
</dbReference>
<keyword evidence="1" id="KW-0500">Molybdenum</keyword>
<evidence type="ECO:0000256" key="1">
    <source>
        <dbReference type="ARBA" id="ARBA00022505"/>
    </source>
</evidence>
<dbReference type="SUPFAM" id="SSF56003">
    <property type="entry name" value="Molybdenum cofactor-binding domain"/>
    <property type="match status" value="1"/>
</dbReference>
<dbReference type="InterPro" id="IPR037165">
    <property type="entry name" value="AldOxase/xan_DH_Mopterin-bd_sf"/>
</dbReference>
<gene>
    <name evidence="2" type="ORF">g.58991</name>
</gene>
<feature type="non-terminal residue" evidence="2">
    <location>
        <position position="1"/>
    </location>
</feature>